<dbReference type="PATRIC" id="fig|889204.5.peg.1209"/>
<evidence type="ECO:0000313" key="2">
    <source>
        <dbReference type="Proteomes" id="UP000002815"/>
    </source>
</evidence>
<sequence length="147" mass="17409">MKQLFNVIDNKLLTFDTIENMDWHFINNIEEMETYLYSQTAVDTCWLDLRENNSLILKLTKAQERATWDKEIVPIIQSRLKEVGYIEYLNDIEMDLFNCHLNITHLHKNKLWNTIFKAYKKGNFPCGWLGSYPEGKLVVFNPNANSM</sequence>
<keyword evidence="2" id="KW-1185">Reference proteome</keyword>
<dbReference type="GeneID" id="29747274"/>
<dbReference type="EMBL" id="AEVD01000005">
    <property type="protein sequence ID" value="EFX37041.1"/>
    <property type="molecule type" value="Genomic_DNA"/>
</dbReference>
<organism evidence="1 2">
    <name type="scientific">Streptococcus infantis ATCC 700779</name>
    <dbReference type="NCBI Taxonomy" id="889204"/>
    <lineage>
        <taxon>Bacteria</taxon>
        <taxon>Bacillati</taxon>
        <taxon>Bacillota</taxon>
        <taxon>Bacilli</taxon>
        <taxon>Lactobacillales</taxon>
        <taxon>Streptococcaceae</taxon>
        <taxon>Streptococcus</taxon>
    </lineage>
</organism>
<dbReference type="HOGENOM" id="CLU_115278_0_0_9"/>
<dbReference type="Proteomes" id="UP000002815">
    <property type="component" value="Unassembled WGS sequence"/>
</dbReference>
<reference evidence="1 2" key="1">
    <citation type="submission" date="2010-12" db="EMBL/GenBank/DDBJ databases">
        <authorList>
            <person name="Muzny D."/>
            <person name="Qin X."/>
            <person name="Deng J."/>
            <person name="Jiang H."/>
            <person name="Liu Y."/>
            <person name="Qu J."/>
            <person name="Song X.-Z."/>
            <person name="Zhang L."/>
            <person name="Thornton R."/>
            <person name="Coyle M."/>
            <person name="Francisco L."/>
            <person name="Jackson L."/>
            <person name="Javaid M."/>
            <person name="Korchina V."/>
            <person name="Kovar C."/>
            <person name="Mata R."/>
            <person name="Mathew T."/>
            <person name="Ngo R."/>
            <person name="Nguyen L."/>
            <person name="Nguyen N."/>
            <person name="Okwuonu G."/>
            <person name="Ongeri F."/>
            <person name="Pham C."/>
            <person name="Simmons D."/>
            <person name="Wilczek-Boney K."/>
            <person name="Hale W."/>
            <person name="Jakkamsetti A."/>
            <person name="Pham P."/>
            <person name="Ruth R."/>
            <person name="San Lucas F."/>
            <person name="Warren J."/>
            <person name="Zhang J."/>
            <person name="Zhao Z."/>
            <person name="Zhou C."/>
            <person name="Zhu D."/>
            <person name="Lee S."/>
            <person name="Bess C."/>
            <person name="Blankenburg K."/>
            <person name="Forbes L."/>
            <person name="Fu Q."/>
            <person name="Gubbala S."/>
            <person name="Hirani K."/>
            <person name="Jayaseelan J.C."/>
            <person name="Lara F."/>
            <person name="Munidasa M."/>
            <person name="Palculict T."/>
            <person name="Patil S."/>
            <person name="Pu L.-L."/>
            <person name="Saada N."/>
            <person name="Tang L."/>
            <person name="Weissenberger G."/>
            <person name="Zhu Y."/>
            <person name="Hemphill L."/>
            <person name="Shang Y."/>
            <person name="Youmans B."/>
            <person name="Ayvaz T."/>
            <person name="Ross M."/>
            <person name="Santibanez J."/>
            <person name="Aqrawi P."/>
            <person name="Gross S."/>
            <person name="Joshi V."/>
            <person name="Fowler G."/>
            <person name="Nazareth L."/>
            <person name="Reid J."/>
            <person name="Worley K."/>
            <person name="Petrosino J."/>
            <person name="Highlander S."/>
            <person name="Gibbs R."/>
        </authorList>
    </citation>
    <scope>NUCLEOTIDE SEQUENCE [LARGE SCALE GENOMIC DNA]</scope>
    <source>
        <strain evidence="1 2">ATCC 700779</strain>
    </source>
</reference>
<name>E8JZM2_9STRE</name>
<dbReference type="RefSeq" id="WP_006148372.1">
    <property type="nucleotide sequence ID" value="NZ_AJTA01000038.1"/>
</dbReference>
<gene>
    <name evidence="1" type="ORF">HMPREF9423_0685</name>
</gene>
<comment type="caution">
    <text evidence="1">The sequence shown here is derived from an EMBL/GenBank/DDBJ whole genome shotgun (WGS) entry which is preliminary data.</text>
</comment>
<dbReference type="AlphaFoldDB" id="E8JZM2"/>
<protein>
    <recommendedName>
        <fullName evidence="3">Cytoplasmic protein</fullName>
    </recommendedName>
</protein>
<evidence type="ECO:0000313" key="1">
    <source>
        <dbReference type="EMBL" id="EFX37041.1"/>
    </source>
</evidence>
<accession>E8JZM2</accession>
<proteinExistence type="predicted"/>
<evidence type="ECO:0008006" key="3">
    <source>
        <dbReference type="Google" id="ProtNLM"/>
    </source>
</evidence>